<dbReference type="InParanoid" id="A0A2T3AI65"/>
<feature type="region of interest" description="Disordered" evidence="6">
    <location>
        <begin position="335"/>
        <end position="362"/>
    </location>
</feature>
<evidence type="ECO:0000256" key="1">
    <source>
        <dbReference type="ARBA" id="ARBA00004141"/>
    </source>
</evidence>
<dbReference type="Proteomes" id="UP000241462">
    <property type="component" value="Unassembled WGS sequence"/>
</dbReference>
<evidence type="ECO:0000256" key="2">
    <source>
        <dbReference type="ARBA" id="ARBA00022692"/>
    </source>
</evidence>
<feature type="compositionally biased region" description="Basic and acidic residues" evidence="6">
    <location>
        <begin position="344"/>
        <end position="354"/>
    </location>
</feature>
<protein>
    <recommendedName>
        <fullName evidence="8">Rhodopsin domain-containing protein</fullName>
    </recommendedName>
</protein>
<dbReference type="AlphaFoldDB" id="A0A2T3AI65"/>
<dbReference type="InterPro" id="IPR049326">
    <property type="entry name" value="Rhodopsin_dom_fungi"/>
</dbReference>
<feature type="transmembrane region" description="Helical" evidence="7">
    <location>
        <begin position="96"/>
        <end position="113"/>
    </location>
</feature>
<keyword evidence="4 7" id="KW-0472">Membrane</keyword>
<feature type="transmembrane region" description="Helical" evidence="7">
    <location>
        <begin position="31"/>
        <end position="50"/>
    </location>
</feature>
<dbReference type="PANTHER" id="PTHR33048:SF147">
    <property type="entry name" value="INTEGRAL MEMBRANE PROTEIN"/>
    <property type="match status" value="1"/>
</dbReference>
<evidence type="ECO:0000313" key="10">
    <source>
        <dbReference type="Proteomes" id="UP000241462"/>
    </source>
</evidence>
<dbReference type="PANTHER" id="PTHR33048">
    <property type="entry name" value="PTH11-LIKE INTEGRAL MEMBRANE PROTEIN (AFU_ORTHOLOGUE AFUA_5G11245)"/>
    <property type="match status" value="1"/>
</dbReference>
<feature type="domain" description="Rhodopsin" evidence="8">
    <location>
        <begin position="46"/>
        <end position="282"/>
    </location>
</feature>
<accession>A0A2T3AI65</accession>
<proteinExistence type="inferred from homology"/>
<gene>
    <name evidence="9" type="ORF">BD289DRAFT_479703</name>
</gene>
<comment type="similarity">
    <text evidence="5">Belongs to the SAT4 family.</text>
</comment>
<organism evidence="9 10">
    <name type="scientific">Coniella lustricola</name>
    <dbReference type="NCBI Taxonomy" id="2025994"/>
    <lineage>
        <taxon>Eukaryota</taxon>
        <taxon>Fungi</taxon>
        <taxon>Dikarya</taxon>
        <taxon>Ascomycota</taxon>
        <taxon>Pezizomycotina</taxon>
        <taxon>Sordariomycetes</taxon>
        <taxon>Sordariomycetidae</taxon>
        <taxon>Diaporthales</taxon>
        <taxon>Schizoparmaceae</taxon>
        <taxon>Coniella</taxon>
    </lineage>
</organism>
<feature type="transmembrane region" description="Helical" evidence="7">
    <location>
        <begin position="62"/>
        <end position="84"/>
    </location>
</feature>
<evidence type="ECO:0000256" key="5">
    <source>
        <dbReference type="ARBA" id="ARBA00038359"/>
    </source>
</evidence>
<evidence type="ECO:0000256" key="4">
    <source>
        <dbReference type="ARBA" id="ARBA00023136"/>
    </source>
</evidence>
<name>A0A2T3AI65_9PEZI</name>
<evidence type="ECO:0000256" key="7">
    <source>
        <dbReference type="SAM" id="Phobius"/>
    </source>
</evidence>
<evidence type="ECO:0000256" key="6">
    <source>
        <dbReference type="SAM" id="MobiDB-lite"/>
    </source>
</evidence>
<evidence type="ECO:0000259" key="8">
    <source>
        <dbReference type="Pfam" id="PF20684"/>
    </source>
</evidence>
<keyword evidence="3 7" id="KW-1133">Transmembrane helix</keyword>
<dbReference type="STRING" id="2025994.A0A2T3AI65"/>
<evidence type="ECO:0000256" key="3">
    <source>
        <dbReference type="ARBA" id="ARBA00022989"/>
    </source>
</evidence>
<dbReference type="Pfam" id="PF20684">
    <property type="entry name" value="Fung_rhodopsin"/>
    <property type="match status" value="1"/>
</dbReference>
<dbReference type="OrthoDB" id="5417887at2759"/>
<feature type="transmembrane region" description="Helical" evidence="7">
    <location>
        <begin position="215"/>
        <end position="238"/>
    </location>
</feature>
<dbReference type="InterPro" id="IPR052337">
    <property type="entry name" value="SAT4-like"/>
</dbReference>
<feature type="transmembrane region" description="Helical" evidence="7">
    <location>
        <begin position="258"/>
        <end position="277"/>
    </location>
</feature>
<comment type="subcellular location">
    <subcellularLocation>
        <location evidence="1">Membrane</location>
        <topology evidence="1">Multi-pass membrane protein</topology>
    </subcellularLocation>
</comment>
<keyword evidence="2 7" id="KW-0812">Transmembrane</keyword>
<feature type="transmembrane region" description="Helical" evidence="7">
    <location>
        <begin position="186"/>
        <end position="203"/>
    </location>
</feature>
<evidence type="ECO:0000313" key="9">
    <source>
        <dbReference type="EMBL" id="PSR99121.1"/>
    </source>
</evidence>
<reference evidence="9 10" key="1">
    <citation type="journal article" date="2018" name="Mycol. Prog.">
        <title>Coniella lustricola, a new species from submerged detritus.</title>
        <authorList>
            <person name="Raudabaugh D.B."/>
            <person name="Iturriaga T."/>
            <person name="Carver A."/>
            <person name="Mondo S."/>
            <person name="Pangilinan J."/>
            <person name="Lipzen A."/>
            <person name="He G."/>
            <person name="Amirebrahimi M."/>
            <person name="Grigoriev I.V."/>
            <person name="Miller A.N."/>
        </authorList>
    </citation>
    <scope>NUCLEOTIDE SEQUENCE [LARGE SCALE GENOMIC DNA]</scope>
    <source>
        <strain evidence="9 10">B22-T-1</strain>
    </source>
</reference>
<feature type="transmembrane region" description="Helical" evidence="7">
    <location>
        <begin position="134"/>
        <end position="156"/>
    </location>
</feature>
<keyword evidence="10" id="KW-1185">Reference proteome</keyword>
<sequence>MVQAGALTASIGAAPRSTVIDFVSPQVQVNAGNWTLFAGATAFLGLRIWSKVSRSHQIWWDDYLLIASWLILLSTCTVISYEFATGYVTKTWDDRMLILVSISSVLTTVGQAWSKSAFAITLLRPGLTEGWKRYVLWFILVTLNIYLVITFVLQWTNYCDEGTYWWKLPGICVDYDTISKIKVGRNMYNIIMDFVLALFPWVVTWKLRIKPLEKVGICVTMSLGIIVAVISTWRTVYMTSPTLNNYDRYYFWRQGMTMVWYQAEVAGTIIVQTLPVVRHLWRDSIATRTLVSVKLKEITMGTTRNNNGTTLVSQGDPYADAVPLKDIESGLPDWPLPAPTTTRVEGRPEKKDTSQKAVGLASPAVLQHHLRPERTSWSTYSINEHAK</sequence>
<dbReference type="EMBL" id="KZ678386">
    <property type="protein sequence ID" value="PSR99121.1"/>
    <property type="molecule type" value="Genomic_DNA"/>
</dbReference>
<dbReference type="GO" id="GO:0016020">
    <property type="term" value="C:membrane"/>
    <property type="evidence" value="ECO:0007669"/>
    <property type="project" value="UniProtKB-SubCell"/>
</dbReference>